<dbReference type="STRING" id="1172194.WQQ_13800"/>
<keyword evidence="2 4" id="KW-0238">DNA-binding</keyword>
<dbReference type="GO" id="GO:0000976">
    <property type="term" value="F:transcription cis-regulatory region binding"/>
    <property type="evidence" value="ECO:0007669"/>
    <property type="project" value="TreeGrafter"/>
</dbReference>
<dbReference type="InterPro" id="IPR050109">
    <property type="entry name" value="HTH-type_TetR-like_transc_reg"/>
</dbReference>
<reference evidence="6 7" key="1">
    <citation type="journal article" date="2012" name="J. Bacteriol.">
        <title>Genome Sequence of n-Alkane-Degrading Hydrocarboniphaga effusa Strain AP103T (ATCC BAA-332T).</title>
        <authorList>
            <person name="Chang H.K."/>
            <person name="Zylstra G.J."/>
            <person name="Chae J.C."/>
        </authorList>
    </citation>
    <scope>NUCLEOTIDE SEQUENCE [LARGE SCALE GENOMIC DNA]</scope>
    <source>
        <strain evidence="6 7">AP103</strain>
    </source>
</reference>
<protein>
    <recommendedName>
        <fullName evidence="5">HTH tetR-type domain-containing protein</fullName>
    </recommendedName>
</protein>
<accession>I8TC70</accession>
<dbReference type="SUPFAM" id="SSF46689">
    <property type="entry name" value="Homeodomain-like"/>
    <property type="match status" value="1"/>
</dbReference>
<dbReference type="GO" id="GO:0003700">
    <property type="term" value="F:DNA-binding transcription factor activity"/>
    <property type="evidence" value="ECO:0007669"/>
    <property type="project" value="TreeGrafter"/>
</dbReference>
<comment type="caution">
    <text evidence="6">The sequence shown here is derived from an EMBL/GenBank/DDBJ whole genome shotgun (WGS) entry which is preliminary data.</text>
</comment>
<keyword evidence="1" id="KW-0805">Transcription regulation</keyword>
<dbReference type="OrthoDB" id="116240at2"/>
<dbReference type="PROSITE" id="PS50977">
    <property type="entry name" value="HTH_TETR_2"/>
    <property type="match status" value="1"/>
</dbReference>
<dbReference type="InterPro" id="IPR001647">
    <property type="entry name" value="HTH_TetR"/>
</dbReference>
<evidence type="ECO:0000259" key="5">
    <source>
        <dbReference type="PROSITE" id="PS50977"/>
    </source>
</evidence>
<name>I8TC70_9GAMM</name>
<dbReference type="EMBL" id="AKGD01000001">
    <property type="protein sequence ID" value="EIT71243.1"/>
    <property type="molecule type" value="Genomic_DNA"/>
</dbReference>
<evidence type="ECO:0000256" key="4">
    <source>
        <dbReference type="PROSITE-ProRule" id="PRU00335"/>
    </source>
</evidence>
<organism evidence="6 7">
    <name type="scientific">Hydrocarboniphaga effusa AP103</name>
    <dbReference type="NCBI Taxonomy" id="1172194"/>
    <lineage>
        <taxon>Bacteria</taxon>
        <taxon>Pseudomonadati</taxon>
        <taxon>Pseudomonadota</taxon>
        <taxon>Gammaproteobacteria</taxon>
        <taxon>Nevskiales</taxon>
        <taxon>Nevskiaceae</taxon>
        <taxon>Hydrocarboniphaga</taxon>
    </lineage>
</organism>
<evidence type="ECO:0000256" key="3">
    <source>
        <dbReference type="ARBA" id="ARBA00023163"/>
    </source>
</evidence>
<dbReference type="Gene3D" id="1.10.357.10">
    <property type="entry name" value="Tetracycline Repressor, domain 2"/>
    <property type="match status" value="1"/>
</dbReference>
<sequence length="213" mass="23210">MPVKPPRQPYSSRVREAAADETRCRIVAAARTLLAGGEGLPAFSVDGVARQAGVTRLTVYNQFDSRCGLLEAVFDDLARQGGMCELPAIFAERDPAQALRSFVHVFCRYWAHYGVVISRYAAVARMDEDVACSLKWRTEQRRVALSELVERVVTVPCPQAAAELVDVLFALTSLEMYEALSVSGRGAEAVERLIQGLVEQALHAVSVKLAASA</sequence>
<dbReference type="AlphaFoldDB" id="I8TC70"/>
<dbReference type="PANTHER" id="PTHR30055:SF151">
    <property type="entry name" value="TRANSCRIPTIONAL REGULATORY PROTEIN"/>
    <property type="match status" value="1"/>
</dbReference>
<keyword evidence="3" id="KW-0804">Transcription</keyword>
<feature type="domain" description="HTH tetR-type" evidence="5">
    <location>
        <begin position="20"/>
        <end position="81"/>
    </location>
</feature>
<evidence type="ECO:0000256" key="1">
    <source>
        <dbReference type="ARBA" id="ARBA00023015"/>
    </source>
</evidence>
<gene>
    <name evidence="6" type="ORF">WQQ_13800</name>
</gene>
<dbReference type="Proteomes" id="UP000003704">
    <property type="component" value="Unassembled WGS sequence"/>
</dbReference>
<dbReference type="Pfam" id="PF00440">
    <property type="entry name" value="TetR_N"/>
    <property type="match status" value="1"/>
</dbReference>
<dbReference type="RefSeq" id="WP_007184334.1">
    <property type="nucleotide sequence ID" value="NZ_AKGD01000001.1"/>
</dbReference>
<evidence type="ECO:0000256" key="2">
    <source>
        <dbReference type="ARBA" id="ARBA00023125"/>
    </source>
</evidence>
<dbReference type="InterPro" id="IPR009057">
    <property type="entry name" value="Homeodomain-like_sf"/>
</dbReference>
<evidence type="ECO:0000313" key="6">
    <source>
        <dbReference type="EMBL" id="EIT71243.1"/>
    </source>
</evidence>
<keyword evidence="7" id="KW-1185">Reference proteome</keyword>
<feature type="DNA-binding region" description="H-T-H motif" evidence="4">
    <location>
        <begin position="44"/>
        <end position="63"/>
    </location>
</feature>
<proteinExistence type="predicted"/>
<evidence type="ECO:0000313" key="7">
    <source>
        <dbReference type="Proteomes" id="UP000003704"/>
    </source>
</evidence>
<dbReference type="PANTHER" id="PTHR30055">
    <property type="entry name" value="HTH-TYPE TRANSCRIPTIONAL REGULATOR RUTR"/>
    <property type="match status" value="1"/>
</dbReference>